<name>A0A453E4R1_AEGTS</name>
<dbReference type="AlphaFoldDB" id="A0A453E4R1"/>
<reference evidence="2" key="1">
    <citation type="journal article" date="2014" name="Science">
        <title>Ancient hybridizations among the ancestral genomes of bread wheat.</title>
        <authorList>
            <consortium name="International Wheat Genome Sequencing Consortium,"/>
            <person name="Marcussen T."/>
            <person name="Sandve S.R."/>
            <person name="Heier L."/>
            <person name="Spannagl M."/>
            <person name="Pfeifer M."/>
            <person name="Jakobsen K.S."/>
            <person name="Wulff B.B."/>
            <person name="Steuernagel B."/>
            <person name="Mayer K.F."/>
            <person name="Olsen O.A."/>
        </authorList>
    </citation>
    <scope>NUCLEOTIDE SEQUENCE [LARGE SCALE GENOMIC DNA]</scope>
    <source>
        <strain evidence="2">cv. AL8/78</strain>
    </source>
</reference>
<dbReference type="Gramene" id="AET3Gv20222300.14">
    <property type="protein sequence ID" value="AET3Gv20222300.14"/>
    <property type="gene ID" value="AET3Gv20222300"/>
</dbReference>
<keyword evidence="2" id="KW-1185">Reference proteome</keyword>
<dbReference type="EnsemblPlants" id="AET3Gv20222300.14">
    <property type="protein sequence ID" value="AET3Gv20222300.14"/>
    <property type="gene ID" value="AET3Gv20222300"/>
</dbReference>
<reference evidence="1" key="4">
    <citation type="submission" date="2019-03" db="UniProtKB">
        <authorList>
            <consortium name="EnsemblPlants"/>
        </authorList>
    </citation>
    <scope>IDENTIFICATION</scope>
</reference>
<reference evidence="2" key="2">
    <citation type="journal article" date="2017" name="Nat. Plants">
        <title>The Aegilops tauschii genome reveals multiple impacts of transposons.</title>
        <authorList>
            <person name="Zhao G."/>
            <person name="Zou C."/>
            <person name="Li K."/>
            <person name="Wang K."/>
            <person name="Li T."/>
            <person name="Gao L."/>
            <person name="Zhang X."/>
            <person name="Wang H."/>
            <person name="Yang Z."/>
            <person name="Liu X."/>
            <person name="Jiang W."/>
            <person name="Mao L."/>
            <person name="Kong X."/>
            <person name="Jiao Y."/>
            <person name="Jia J."/>
        </authorList>
    </citation>
    <scope>NUCLEOTIDE SEQUENCE [LARGE SCALE GENOMIC DNA]</scope>
    <source>
        <strain evidence="2">cv. AL8/78</strain>
    </source>
</reference>
<protein>
    <submittedName>
        <fullName evidence="1">Uncharacterized protein</fullName>
    </submittedName>
</protein>
<organism evidence="1 2">
    <name type="scientific">Aegilops tauschii subsp. strangulata</name>
    <name type="common">Goatgrass</name>
    <dbReference type="NCBI Taxonomy" id="200361"/>
    <lineage>
        <taxon>Eukaryota</taxon>
        <taxon>Viridiplantae</taxon>
        <taxon>Streptophyta</taxon>
        <taxon>Embryophyta</taxon>
        <taxon>Tracheophyta</taxon>
        <taxon>Spermatophyta</taxon>
        <taxon>Magnoliopsida</taxon>
        <taxon>Liliopsida</taxon>
        <taxon>Poales</taxon>
        <taxon>Poaceae</taxon>
        <taxon>BOP clade</taxon>
        <taxon>Pooideae</taxon>
        <taxon>Triticodae</taxon>
        <taxon>Triticeae</taxon>
        <taxon>Triticinae</taxon>
        <taxon>Aegilops</taxon>
    </lineage>
</organism>
<reference evidence="1" key="5">
    <citation type="journal article" date="2021" name="G3 (Bethesda)">
        <title>Aegilops tauschii genome assembly Aet v5.0 features greater sequence contiguity and improved annotation.</title>
        <authorList>
            <person name="Wang L."/>
            <person name="Zhu T."/>
            <person name="Rodriguez J.C."/>
            <person name="Deal K.R."/>
            <person name="Dubcovsky J."/>
            <person name="McGuire P.E."/>
            <person name="Lux T."/>
            <person name="Spannagl M."/>
            <person name="Mayer K.F.X."/>
            <person name="Baldrich P."/>
            <person name="Meyers B.C."/>
            <person name="Huo N."/>
            <person name="Gu Y.Q."/>
            <person name="Zhou H."/>
            <person name="Devos K.M."/>
            <person name="Bennetzen J.L."/>
            <person name="Unver T."/>
            <person name="Budak H."/>
            <person name="Gulick P.J."/>
            <person name="Galiba G."/>
            <person name="Kalapos B."/>
            <person name="Nelson D.R."/>
            <person name="Li P."/>
            <person name="You F.M."/>
            <person name="Luo M.C."/>
            <person name="Dvorak J."/>
        </authorList>
    </citation>
    <scope>NUCLEOTIDE SEQUENCE [LARGE SCALE GENOMIC DNA]</scope>
    <source>
        <strain evidence="1">cv. AL8/78</strain>
    </source>
</reference>
<proteinExistence type="predicted"/>
<reference evidence="1" key="3">
    <citation type="journal article" date="2017" name="Nature">
        <title>Genome sequence of the progenitor of the wheat D genome Aegilops tauschii.</title>
        <authorList>
            <person name="Luo M.C."/>
            <person name="Gu Y.Q."/>
            <person name="Puiu D."/>
            <person name="Wang H."/>
            <person name="Twardziok S.O."/>
            <person name="Deal K.R."/>
            <person name="Huo N."/>
            <person name="Zhu T."/>
            <person name="Wang L."/>
            <person name="Wang Y."/>
            <person name="McGuire P.E."/>
            <person name="Liu S."/>
            <person name="Long H."/>
            <person name="Ramasamy R.K."/>
            <person name="Rodriguez J.C."/>
            <person name="Van S.L."/>
            <person name="Yuan L."/>
            <person name="Wang Z."/>
            <person name="Xia Z."/>
            <person name="Xiao L."/>
            <person name="Anderson O.D."/>
            <person name="Ouyang S."/>
            <person name="Liang Y."/>
            <person name="Zimin A.V."/>
            <person name="Pertea G."/>
            <person name="Qi P."/>
            <person name="Bennetzen J.L."/>
            <person name="Dai X."/>
            <person name="Dawson M.W."/>
            <person name="Muller H.G."/>
            <person name="Kugler K."/>
            <person name="Rivarola-Duarte L."/>
            <person name="Spannagl M."/>
            <person name="Mayer K.F.X."/>
            <person name="Lu F.H."/>
            <person name="Bevan M.W."/>
            <person name="Leroy P."/>
            <person name="Li P."/>
            <person name="You F.M."/>
            <person name="Sun Q."/>
            <person name="Liu Z."/>
            <person name="Lyons E."/>
            <person name="Wicker T."/>
            <person name="Salzberg S.L."/>
            <person name="Devos K.M."/>
            <person name="Dvorak J."/>
        </authorList>
    </citation>
    <scope>NUCLEOTIDE SEQUENCE [LARGE SCALE GENOMIC DNA]</scope>
    <source>
        <strain evidence="1">cv. AL8/78</strain>
    </source>
</reference>
<sequence length="83" mass="9248">MQGLADGNDFRGCRALHTSSRAPLEDQLWFRLQRQVLGIPQHKQRQISVNATAVDDALKLSSVTDSACCCSLRSLSAENRQYN</sequence>
<evidence type="ECO:0000313" key="1">
    <source>
        <dbReference type="EnsemblPlants" id="AET3Gv20222300.14"/>
    </source>
</evidence>
<accession>A0A453E4R1</accession>
<evidence type="ECO:0000313" key="2">
    <source>
        <dbReference type="Proteomes" id="UP000015105"/>
    </source>
</evidence>
<dbReference type="Proteomes" id="UP000015105">
    <property type="component" value="Chromosome 3D"/>
</dbReference>